<dbReference type="InterPro" id="IPR017856">
    <property type="entry name" value="Integrase-like_N"/>
</dbReference>
<dbReference type="InterPro" id="IPR049083">
    <property type="entry name" value="TACO1_YebC_N"/>
</dbReference>
<reference evidence="6 7" key="1">
    <citation type="journal article" date="2016" name="Nat. Commun.">
        <title>Thousands of microbial genomes shed light on interconnected biogeochemical processes in an aquifer system.</title>
        <authorList>
            <person name="Anantharaman K."/>
            <person name="Brown C.T."/>
            <person name="Hug L.A."/>
            <person name="Sharon I."/>
            <person name="Castelle C.J."/>
            <person name="Probst A.J."/>
            <person name="Thomas B.C."/>
            <person name="Singh A."/>
            <person name="Wilkins M.J."/>
            <person name="Karaoz U."/>
            <person name="Brodie E.L."/>
            <person name="Williams K.H."/>
            <person name="Hubbard S.S."/>
            <person name="Banfield J.F."/>
        </authorList>
    </citation>
    <scope>NUCLEOTIDE SEQUENCE [LARGE SCALE GENOMIC DNA]</scope>
</reference>
<dbReference type="Gene3D" id="1.10.10.200">
    <property type="match status" value="1"/>
</dbReference>
<dbReference type="InterPro" id="IPR002876">
    <property type="entry name" value="Transcrip_reg_TACO1-like"/>
</dbReference>
<protein>
    <recommendedName>
        <fullName evidence="8">Transcriptional regulator</fullName>
    </recommendedName>
</protein>
<evidence type="ECO:0000256" key="1">
    <source>
        <dbReference type="ARBA" id="ARBA00008724"/>
    </source>
</evidence>
<evidence type="ECO:0000259" key="5">
    <source>
        <dbReference type="Pfam" id="PF20772"/>
    </source>
</evidence>
<name>A0A1F6ESP1_9BACT</name>
<evidence type="ECO:0000313" key="6">
    <source>
        <dbReference type="EMBL" id="OGG76618.1"/>
    </source>
</evidence>
<dbReference type="Pfam" id="PF20772">
    <property type="entry name" value="TACO1_YebC_N"/>
    <property type="match status" value="1"/>
</dbReference>
<dbReference type="Pfam" id="PF01709">
    <property type="entry name" value="Transcrip_reg"/>
    <property type="match status" value="1"/>
</dbReference>
<evidence type="ECO:0000313" key="7">
    <source>
        <dbReference type="Proteomes" id="UP000176714"/>
    </source>
</evidence>
<comment type="caution">
    <text evidence="6">The sequence shown here is derived from an EMBL/GenBank/DDBJ whole genome shotgun (WGS) entry which is preliminary data.</text>
</comment>
<organism evidence="6 7">
    <name type="scientific">Candidatus Kaiserbacteria bacterium RIFCSPLOWO2_01_FULL_55_19</name>
    <dbReference type="NCBI Taxonomy" id="1798516"/>
    <lineage>
        <taxon>Bacteria</taxon>
        <taxon>Candidatus Kaiseribacteriota</taxon>
    </lineage>
</organism>
<evidence type="ECO:0000256" key="2">
    <source>
        <dbReference type="ARBA" id="ARBA00023015"/>
    </source>
</evidence>
<evidence type="ECO:0000259" key="4">
    <source>
        <dbReference type="Pfam" id="PF01709"/>
    </source>
</evidence>
<dbReference type="SUPFAM" id="SSF75625">
    <property type="entry name" value="YebC-like"/>
    <property type="match status" value="1"/>
</dbReference>
<keyword evidence="2" id="KW-0805">Transcription regulation</keyword>
<evidence type="ECO:0000256" key="3">
    <source>
        <dbReference type="ARBA" id="ARBA00023163"/>
    </source>
</evidence>
<feature type="domain" description="TACO1/YebC-like second and third" evidence="4">
    <location>
        <begin position="82"/>
        <end position="138"/>
    </location>
</feature>
<dbReference type="GO" id="GO:0005737">
    <property type="term" value="C:cytoplasm"/>
    <property type="evidence" value="ECO:0007669"/>
    <property type="project" value="UniProtKB-ARBA"/>
</dbReference>
<proteinExistence type="inferred from homology"/>
<evidence type="ECO:0008006" key="8">
    <source>
        <dbReference type="Google" id="ProtNLM"/>
    </source>
</evidence>
<dbReference type="Gene3D" id="3.30.70.980">
    <property type="match status" value="1"/>
</dbReference>
<dbReference type="AlphaFoldDB" id="A0A1F6ESP1"/>
<dbReference type="STRING" id="1798516.A2950_02420"/>
<feature type="domain" description="TACO1/YebC-like N-terminal" evidence="5">
    <location>
        <begin position="5"/>
        <end position="74"/>
    </location>
</feature>
<dbReference type="PANTHER" id="PTHR12532:SF0">
    <property type="entry name" value="TRANSLATIONAL ACTIVATOR OF CYTOCHROME C OXIDASE 1"/>
    <property type="match status" value="1"/>
</dbReference>
<sequence>MSGHSKWSQIKRQKAVTDAAKSRTFSRYARLITLESKKAGGVLSAPGLAVAINRAKAANMPKENIGRAIAKGTAKDEGGLTPVVYEAYGPSGVAILVDALTDNKNRTTQEIKHLFVLQGIELASPGAASWAFTKTGSKYIPNEPLVDTEGGDEERLGAILTALDEHEDVQEVFTNARGYEDTGD</sequence>
<dbReference type="Proteomes" id="UP000176714">
    <property type="component" value="Unassembled WGS sequence"/>
</dbReference>
<comment type="similarity">
    <text evidence="1">Belongs to the TACO1 family.</text>
</comment>
<dbReference type="InterPro" id="IPR029072">
    <property type="entry name" value="YebC-like"/>
</dbReference>
<keyword evidence="3" id="KW-0804">Transcription</keyword>
<dbReference type="InterPro" id="IPR026564">
    <property type="entry name" value="Transcrip_reg_TACO1-like_dom3"/>
</dbReference>
<dbReference type="EMBL" id="MFMD01000002">
    <property type="protein sequence ID" value="OGG76618.1"/>
    <property type="molecule type" value="Genomic_DNA"/>
</dbReference>
<dbReference type="InterPro" id="IPR048300">
    <property type="entry name" value="TACO1_YebC-like_2nd/3rd_dom"/>
</dbReference>
<dbReference type="PANTHER" id="PTHR12532">
    <property type="entry name" value="TRANSLATIONAL ACTIVATOR OF CYTOCHROME C OXIDASE 1"/>
    <property type="match status" value="1"/>
</dbReference>
<accession>A0A1F6ESP1</accession>
<gene>
    <name evidence="6" type="ORF">A2950_02420</name>
</gene>